<dbReference type="OrthoDB" id="1645505at2"/>
<reference evidence="2 3" key="1">
    <citation type="submission" date="2018-08" db="EMBL/GenBank/DDBJ databases">
        <title>A genome reference for cultivated species of the human gut microbiota.</title>
        <authorList>
            <person name="Zou Y."/>
            <person name="Xue W."/>
            <person name="Luo G."/>
        </authorList>
    </citation>
    <scope>NUCLEOTIDE SEQUENCE [LARGE SCALE GENOMIC DNA]</scope>
    <source>
        <strain evidence="2 3">OF01-2LB</strain>
    </source>
</reference>
<organism evidence="2 3">
    <name type="scientific">Clostridium innocuum</name>
    <dbReference type="NCBI Taxonomy" id="1522"/>
    <lineage>
        <taxon>Bacteria</taxon>
        <taxon>Bacillati</taxon>
        <taxon>Bacillota</taxon>
        <taxon>Clostridia</taxon>
        <taxon>Eubacteriales</taxon>
        <taxon>Clostridiaceae</taxon>
        <taxon>Clostridium</taxon>
    </lineage>
</organism>
<accession>A0A3E2VDN6</accession>
<sequence>MAGSLPGAATSLKTLFLVKQDKGFCPTKSGGTNGQRPFSKNKKDGKMLYLSAIFVFSNRKIIVGHLSDICRTL</sequence>
<proteinExistence type="predicted"/>
<dbReference type="Proteomes" id="UP000503330">
    <property type="component" value="Chromosome"/>
</dbReference>
<evidence type="ECO:0000313" key="1">
    <source>
        <dbReference type="EMBL" id="QJA03258.1"/>
    </source>
</evidence>
<reference evidence="1 4" key="2">
    <citation type="submission" date="2020-02" db="EMBL/GenBank/DDBJ databases">
        <authorList>
            <person name="Kociolek L.K."/>
            <person name="Ozer E.A."/>
        </authorList>
    </citation>
    <scope>NUCLEOTIDE SEQUENCE [LARGE SCALE GENOMIC DNA]</scope>
    <source>
        <strain evidence="1 4">ATCC 14501</strain>
    </source>
</reference>
<protein>
    <submittedName>
        <fullName evidence="2">Uncharacterized protein</fullName>
    </submittedName>
</protein>
<evidence type="ECO:0000313" key="2">
    <source>
        <dbReference type="EMBL" id="RGC08663.1"/>
    </source>
</evidence>
<name>A0A3E2VDN6_CLOIN</name>
<dbReference type="EMBL" id="CP048838">
    <property type="protein sequence ID" value="QJA03258.1"/>
    <property type="molecule type" value="Genomic_DNA"/>
</dbReference>
<dbReference type="AlphaFoldDB" id="A0A3E2VDN6"/>
<gene>
    <name evidence="2" type="ORF">DXA38_21975</name>
    <name evidence="1" type="ORF">G4D54_12765</name>
</gene>
<evidence type="ECO:0000313" key="4">
    <source>
        <dbReference type="Proteomes" id="UP000503330"/>
    </source>
</evidence>
<evidence type="ECO:0000313" key="3">
    <source>
        <dbReference type="Proteomes" id="UP000260025"/>
    </source>
</evidence>
<dbReference type="EMBL" id="QVEV01000075">
    <property type="protein sequence ID" value="RGC08663.1"/>
    <property type="molecule type" value="Genomic_DNA"/>
</dbReference>
<dbReference type="Proteomes" id="UP000260025">
    <property type="component" value="Unassembled WGS sequence"/>
</dbReference>
<dbReference type="RefSeq" id="WP_002610717.1">
    <property type="nucleotide sequence ID" value="NZ_JAJTIQ010000028.1"/>
</dbReference>